<keyword evidence="3" id="KW-1185">Reference proteome</keyword>
<reference evidence="2 3" key="1">
    <citation type="journal article" date="2024" name="BMC Genomics">
        <title>Genome assembly of redclaw crayfish (Cherax quadricarinatus) provides insights into its immune adaptation and hypoxia tolerance.</title>
        <authorList>
            <person name="Liu Z."/>
            <person name="Zheng J."/>
            <person name="Li H."/>
            <person name="Fang K."/>
            <person name="Wang S."/>
            <person name="He J."/>
            <person name="Zhou D."/>
            <person name="Weng S."/>
            <person name="Chi M."/>
            <person name="Gu Z."/>
            <person name="He J."/>
            <person name="Li F."/>
            <person name="Wang M."/>
        </authorList>
    </citation>
    <scope>NUCLEOTIDE SEQUENCE [LARGE SCALE GENOMIC DNA]</scope>
    <source>
        <strain evidence="2">ZL_2023a</strain>
    </source>
</reference>
<name>A0AAW0Y2L1_CHEQU</name>
<dbReference type="Proteomes" id="UP001445076">
    <property type="component" value="Unassembled WGS sequence"/>
</dbReference>
<feature type="compositionally biased region" description="Pro residues" evidence="1">
    <location>
        <begin position="10"/>
        <end position="23"/>
    </location>
</feature>
<feature type="non-terminal residue" evidence="2">
    <location>
        <position position="1"/>
    </location>
</feature>
<gene>
    <name evidence="2" type="ORF">OTU49_017518</name>
</gene>
<evidence type="ECO:0000256" key="1">
    <source>
        <dbReference type="SAM" id="MobiDB-lite"/>
    </source>
</evidence>
<evidence type="ECO:0000313" key="3">
    <source>
        <dbReference type="Proteomes" id="UP001445076"/>
    </source>
</evidence>
<evidence type="ECO:0000313" key="2">
    <source>
        <dbReference type="EMBL" id="KAK8751035.1"/>
    </source>
</evidence>
<organism evidence="2 3">
    <name type="scientific">Cherax quadricarinatus</name>
    <name type="common">Australian red claw crayfish</name>
    <dbReference type="NCBI Taxonomy" id="27406"/>
    <lineage>
        <taxon>Eukaryota</taxon>
        <taxon>Metazoa</taxon>
        <taxon>Ecdysozoa</taxon>
        <taxon>Arthropoda</taxon>
        <taxon>Crustacea</taxon>
        <taxon>Multicrustacea</taxon>
        <taxon>Malacostraca</taxon>
        <taxon>Eumalacostraca</taxon>
        <taxon>Eucarida</taxon>
        <taxon>Decapoda</taxon>
        <taxon>Pleocyemata</taxon>
        <taxon>Astacidea</taxon>
        <taxon>Parastacoidea</taxon>
        <taxon>Parastacidae</taxon>
        <taxon>Cherax</taxon>
    </lineage>
</organism>
<feature type="region of interest" description="Disordered" evidence="1">
    <location>
        <begin position="54"/>
        <end position="90"/>
    </location>
</feature>
<feature type="non-terminal residue" evidence="2">
    <location>
        <position position="151"/>
    </location>
</feature>
<sequence length="151" mass="16367">NMKGGLRACVPPPGPPTGPPDGPRPQHMARSFSYSSSSACPLRLDLLYSSQERMHGDGYLSSPERSPRPYATTGSTYLTQTPSYEDPYYGGQYGSRSGSVTPIIDEEARSAFYSMRVEQMERQLASLTGLVQKALHTGVASSPRPEIIPLA</sequence>
<feature type="region of interest" description="Disordered" evidence="1">
    <location>
        <begin position="1"/>
        <end position="32"/>
    </location>
</feature>
<feature type="compositionally biased region" description="Polar residues" evidence="1">
    <location>
        <begin position="72"/>
        <end position="83"/>
    </location>
</feature>
<accession>A0AAW0Y2L1</accession>
<dbReference type="EMBL" id="JARKIK010000007">
    <property type="protein sequence ID" value="KAK8751035.1"/>
    <property type="molecule type" value="Genomic_DNA"/>
</dbReference>
<proteinExistence type="predicted"/>
<protein>
    <submittedName>
        <fullName evidence="2">Uncharacterized protein</fullName>
    </submittedName>
</protein>
<comment type="caution">
    <text evidence="2">The sequence shown here is derived from an EMBL/GenBank/DDBJ whole genome shotgun (WGS) entry which is preliminary data.</text>
</comment>
<dbReference type="AlphaFoldDB" id="A0AAW0Y2L1"/>